<comment type="caution">
    <text evidence="7">The sequence shown here is derived from an EMBL/GenBank/DDBJ whole genome shotgun (WGS) entry which is preliminary data.</text>
</comment>
<sequence length="340" mass="38598">MKNWINGECNNNNIVISNSICLSRNLKEVPFSNRLTPTEARKNIGLIYNILKNEILDEEPNLYEIWNEDKLLIKSYLDKQLITKELIKNSDKTAFILNKDETLSIMINEEDHIKLQCVGSGLDLQESFNVLTKIDDKIEKNVHYAFDESLGYLTTHPTNLGTGMKVSVNVHLPALTFNNEIENFGKGLTQIGMSIKCIFEDNKNTYGNIYKISNQVTLGLTEEEIIENLKGAVMSVISEEKKFREVLLSKCKYEVEDKIYRAYGLLKSAVLLGEQEATELLSSVRMGVELSLIDIESSKLNKLLVFTRDSSLQNYLGKKLSGTELNYERAKIVRSILAVI</sequence>
<evidence type="ECO:0000256" key="5">
    <source>
        <dbReference type="PROSITE-ProRule" id="PRU00843"/>
    </source>
</evidence>
<dbReference type="InterPro" id="IPR023660">
    <property type="entry name" value="Arg_Kinase"/>
</dbReference>
<dbReference type="NCBIfam" id="NF002194">
    <property type="entry name" value="PRK01059.1-4"/>
    <property type="match status" value="1"/>
</dbReference>
<organism evidence="7 8">
    <name type="scientific">Clostridium weizhouense</name>
    <dbReference type="NCBI Taxonomy" id="2859781"/>
    <lineage>
        <taxon>Bacteria</taxon>
        <taxon>Bacillati</taxon>
        <taxon>Bacillota</taxon>
        <taxon>Clostridia</taxon>
        <taxon>Eubacteriales</taxon>
        <taxon>Clostridiaceae</taxon>
        <taxon>Clostridium</taxon>
    </lineage>
</organism>
<dbReference type="InterPro" id="IPR000749">
    <property type="entry name" value="ATP-guanido_PTrfase"/>
</dbReference>
<dbReference type="Gene3D" id="3.30.590.10">
    <property type="entry name" value="Glutamine synthetase/guanido kinase, catalytic domain"/>
    <property type="match status" value="1"/>
</dbReference>
<keyword evidence="3 5" id="KW-0418">Kinase</keyword>
<feature type="binding site" evidence="5">
    <location>
        <begin position="196"/>
        <end position="201"/>
    </location>
    <ligand>
        <name>ATP</name>
        <dbReference type="ChEBI" id="CHEBI:30616"/>
    </ligand>
</feature>
<name>A0ABS7ANU9_9CLOT</name>
<evidence type="ECO:0000256" key="4">
    <source>
        <dbReference type="ARBA" id="ARBA00022840"/>
    </source>
</evidence>
<evidence type="ECO:0000313" key="7">
    <source>
        <dbReference type="EMBL" id="MBW6410347.1"/>
    </source>
</evidence>
<evidence type="ECO:0000313" key="8">
    <source>
        <dbReference type="Proteomes" id="UP001519921"/>
    </source>
</evidence>
<protein>
    <submittedName>
        <fullName evidence="7">Protein arginine kinase</fullName>
        <ecNumber evidence="7">2.7.14.1</ecNumber>
    </submittedName>
</protein>
<feature type="binding site" evidence="5">
    <location>
        <begin position="165"/>
        <end position="169"/>
    </location>
    <ligand>
        <name>ATP</name>
        <dbReference type="ChEBI" id="CHEBI:30616"/>
    </ligand>
</feature>
<keyword evidence="4 5" id="KW-0067">ATP-binding</keyword>
<dbReference type="PROSITE" id="PS51510">
    <property type="entry name" value="PHOSPHAGEN_KINASE_C"/>
    <property type="match status" value="1"/>
</dbReference>
<evidence type="ECO:0000259" key="6">
    <source>
        <dbReference type="PROSITE" id="PS51510"/>
    </source>
</evidence>
<dbReference type="PANTHER" id="PTHR11547:SF38">
    <property type="entry name" value="ARGININE KINASE 1-RELATED"/>
    <property type="match status" value="1"/>
</dbReference>
<dbReference type="Proteomes" id="UP001519921">
    <property type="component" value="Unassembled WGS sequence"/>
</dbReference>
<dbReference type="Pfam" id="PF00217">
    <property type="entry name" value="ATP-gua_Ptrans"/>
    <property type="match status" value="1"/>
</dbReference>
<comment type="similarity">
    <text evidence="5">Belongs to the ATP:guanido phosphotransferase family.</text>
</comment>
<feature type="binding site" evidence="5">
    <location>
        <begin position="17"/>
        <end position="21"/>
    </location>
    <ligand>
        <name>ATP</name>
        <dbReference type="ChEBI" id="CHEBI:30616"/>
    </ligand>
</feature>
<evidence type="ECO:0000256" key="2">
    <source>
        <dbReference type="ARBA" id="ARBA00022741"/>
    </source>
</evidence>
<feature type="domain" description="Phosphagen kinase C-terminal" evidence="6">
    <location>
        <begin position="14"/>
        <end position="243"/>
    </location>
</feature>
<evidence type="ECO:0000256" key="1">
    <source>
        <dbReference type="ARBA" id="ARBA00022679"/>
    </source>
</evidence>
<gene>
    <name evidence="7" type="ORF">KYD98_09605</name>
</gene>
<dbReference type="RefSeq" id="WP_219779600.1">
    <property type="nucleotide sequence ID" value="NZ_JAHXPT010000007.1"/>
</dbReference>
<keyword evidence="2 5" id="KW-0547">Nucleotide-binding</keyword>
<dbReference type="SUPFAM" id="SSF55931">
    <property type="entry name" value="Glutamine synthetase/guanido kinase"/>
    <property type="match status" value="1"/>
</dbReference>
<evidence type="ECO:0000256" key="3">
    <source>
        <dbReference type="ARBA" id="ARBA00022777"/>
    </source>
</evidence>
<dbReference type="GO" id="GO:1990424">
    <property type="term" value="F:protein arginine kinase activity"/>
    <property type="evidence" value="ECO:0007669"/>
    <property type="project" value="UniProtKB-EC"/>
</dbReference>
<dbReference type="EC" id="2.7.14.1" evidence="7"/>
<dbReference type="InterPro" id="IPR014746">
    <property type="entry name" value="Gln_synth/guanido_kin_cat_dom"/>
</dbReference>
<reference evidence="7 8" key="1">
    <citation type="submission" date="2021-07" db="EMBL/GenBank/DDBJ databases">
        <title>Clostridium weizhouense sp. nov., an anaerobic bacterium isolated from activated sludge of Petroleum wastewater.</title>
        <authorList>
            <person name="Li Q."/>
        </authorList>
    </citation>
    <scope>NUCLEOTIDE SEQUENCE [LARGE SCALE GENOMIC DNA]</scope>
    <source>
        <strain evidence="7 8">YB-6</strain>
    </source>
</reference>
<keyword evidence="1 5" id="KW-0808">Transferase</keyword>
<dbReference type="PANTHER" id="PTHR11547">
    <property type="entry name" value="ARGININE OR CREATINE KINASE"/>
    <property type="match status" value="1"/>
</dbReference>
<accession>A0ABS7ANU9</accession>
<keyword evidence="8" id="KW-1185">Reference proteome</keyword>
<dbReference type="EMBL" id="JAHXPT010000007">
    <property type="protein sequence ID" value="MBW6410347.1"/>
    <property type="molecule type" value="Genomic_DNA"/>
</dbReference>
<comment type="caution">
    <text evidence="5">Lacks conserved residue(s) required for the propagation of feature annotation.</text>
</comment>
<dbReference type="CDD" id="cd07930">
    <property type="entry name" value="bacterial_phosphagen_kinase"/>
    <property type="match status" value="1"/>
</dbReference>
<dbReference type="InterPro" id="IPR022414">
    <property type="entry name" value="ATP-guanido_PTrfase_cat"/>
</dbReference>
<proteinExistence type="inferred from homology"/>